<dbReference type="Proteomes" id="UP000297014">
    <property type="component" value="Unassembled WGS sequence"/>
</dbReference>
<proteinExistence type="predicted"/>
<gene>
    <name evidence="1" type="ORF">AJ85_05940</name>
</gene>
<dbReference type="AlphaFoldDB" id="A0A4S4K180"/>
<sequence>MTKKKAQQDGRTPFRKALEVQYGAEFRAADRAARSQPKNM</sequence>
<dbReference type="EMBL" id="JALP01000079">
    <property type="protein sequence ID" value="THG91301.1"/>
    <property type="molecule type" value="Genomic_DNA"/>
</dbReference>
<protein>
    <recommendedName>
        <fullName evidence="3">YfhE family protein</fullName>
    </recommendedName>
</protein>
<name>A0A4S4K180_ALKAL</name>
<dbReference type="RefSeq" id="WP_136445961.1">
    <property type="nucleotide sequence ID" value="NZ_ALPT02000023.1"/>
</dbReference>
<evidence type="ECO:0000313" key="2">
    <source>
        <dbReference type="Proteomes" id="UP000297014"/>
    </source>
</evidence>
<evidence type="ECO:0000313" key="1">
    <source>
        <dbReference type="EMBL" id="THG91301.1"/>
    </source>
</evidence>
<accession>A0A4S4K180</accession>
<evidence type="ECO:0008006" key="3">
    <source>
        <dbReference type="Google" id="ProtNLM"/>
    </source>
</evidence>
<organism evidence="1 2">
    <name type="scientific">Alkalihalobacillus alcalophilus ATCC 27647 = CGMCC 1.3604</name>
    <dbReference type="NCBI Taxonomy" id="1218173"/>
    <lineage>
        <taxon>Bacteria</taxon>
        <taxon>Bacillati</taxon>
        <taxon>Bacillota</taxon>
        <taxon>Bacilli</taxon>
        <taxon>Bacillales</taxon>
        <taxon>Bacillaceae</taxon>
        <taxon>Alkalihalobacillus</taxon>
    </lineage>
</organism>
<reference evidence="1 2" key="1">
    <citation type="submission" date="2014-01" db="EMBL/GenBank/DDBJ databases">
        <title>Draft genome sequencing of Bacillus alcalophilus CGMCC 1.3604.</title>
        <authorList>
            <person name="Yang J."/>
            <person name="Diao L."/>
            <person name="Yang S."/>
        </authorList>
    </citation>
    <scope>NUCLEOTIDE SEQUENCE [LARGE SCALE GENOMIC DNA]</scope>
    <source>
        <strain evidence="1 2">CGMCC 1.3604</strain>
    </source>
</reference>
<comment type="caution">
    <text evidence="1">The sequence shown here is derived from an EMBL/GenBank/DDBJ whole genome shotgun (WGS) entry which is preliminary data.</text>
</comment>
<dbReference type="OrthoDB" id="2973606at2"/>